<protein>
    <submittedName>
        <fullName evidence="2">Alpha/beta hydrolase</fullName>
    </submittedName>
</protein>
<dbReference type="InterPro" id="IPR029058">
    <property type="entry name" value="AB_hydrolase_fold"/>
</dbReference>
<evidence type="ECO:0000313" key="2">
    <source>
        <dbReference type="EMBL" id="PTE18984.1"/>
    </source>
</evidence>
<dbReference type="PANTHER" id="PTHR43689:SF8">
    <property type="entry name" value="ALPHA_BETA-HYDROLASES SUPERFAMILY PROTEIN"/>
    <property type="match status" value="1"/>
</dbReference>
<name>A0A2T4JM63_9RHOB</name>
<evidence type="ECO:0000259" key="1">
    <source>
        <dbReference type="Pfam" id="PF12697"/>
    </source>
</evidence>
<gene>
    <name evidence="2" type="ORF">C5F46_02180</name>
</gene>
<organism evidence="2 3">
    <name type="scientific">Phaeovulum veldkampii DSM 11550</name>
    <dbReference type="NCBI Taxonomy" id="1185920"/>
    <lineage>
        <taxon>Bacteria</taxon>
        <taxon>Pseudomonadati</taxon>
        <taxon>Pseudomonadota</taxon>
        <taxon>Alphaproteobacteria</taxon>
        <taxon>Rhodobacterales</taxon>
        <taxon>Paracoccaceae</taxon>
        <taxon>Phaeovulum</taxon>
    </lineage>
</organism>
<dbReference type="GO" id="GO:0016787">
    <property type="term" value="F:hydrolase activity"/>
    <property type="evidence" value="ECO:0007669"/>
    <property type="project" value="UniProtKB-KW"/>
</dbReference>
<feature type="domain" description="AB hydrolase-1" evidence="1">
    <location>
        <begin position="26"/>
        <end position="258"/>
    </location>
</feature>
<sequence length="267" mass="27893">MPSGVRAGHPTCWQVFGTGPRPALAVHCMLGHCGAWTRLGVALADRLTLTAFDLPGHGQSGDYDPACGIEYQRLATQIAASFIDRPVDLIGHSFGAGVALRLAVAAPEAVRSLTLIEPVLFAAVRHTPEGQDEAAAHARFDAEVARDPEAAARAFLDRWGTGTPWEALAPAQRAALVARIGLVDLAGHANVNDPGTILRDGGLEAIDAPVMMILGADSPPVIHRVAEALADRLPDVGRATVPGAGHMLPLTHVAQVADLIGLNLDRS</sequence>
<dbReference type="PANTHER" id="PTHR43689">
    <property type="entry name" value="HYDROLASE"/>
    <property type="match status" value="1"/>
</dbReference>
<dbReference type="RefSeq" id="WP_107323722.1">
    <property type="nucleotide sequence ID" value="NZ_NHSP01000068.1"/>
</dbReference>
<dbReference type="SUPFAM" id="SSF53474">
    <property type="entry name" value="alpha/beta-Hydrolases"/>
    <property type="match status" value="1"/>
</dbReference>
<accession>A0A2T4JM63</accession>
<reference evidence="2 3" key="1">
    <citation type="submission" date="2018-03" db="EMBL/GenBank/DDBJ databases">
        <title>Rhodobacter veldkampii.</title>
        <authorList>
            <person name="Meyer T.E."/>
            <person name="Miller S."/>
            <person name="Lodha T."/>
            <person name="Gandham S."/>
            <person name="Chintalapati S."/>
            <person name="Chintalapati V.R."/>
        </authorList>
    </citation>
    <scope>NUCLEOTIDE SEQUENCE [LARGE SCALE GENOMIC DNA]</scope>
    <source>
        <strain evidence="2 3">DSM 11550</strain>
    </source>
</reference>
<dbReference type="EMBL" id="PZKF01000003">
    <property type="protein sequence ID" value="PTE18984.1"/>
    <property type="molecule type" value="Genomic_DNA"/>
</dbReference>
<proteinExistence type="predicted"/>
<keyword evidence="3" id="KW-1185">Reference proteome</keyword>
<dbReference type="InterPro" id="IPR000073">
    <property type="entry name" value="AB_hydrolase_1"/>
</dbReference>
<dbReference type="OrthoDB" id="9804723at2"/>
<dbReference type="Pfam" id="PF12697">
    <property type="entry name" value="Abhydrolase_6"/>
    <property type="match status" value="1"/>
</dbReference>
<dbReference type="Gene3D" id="3.40.50.1820">
    <property type="entry name" value="alpha/beta hydrolase"/>
    <property type="match status" value="1"/>
</dbReference>
<evidence type="ECO:0000313" key="3">
    <source>
        <dbReference type="Proteomes" id="UP000241899"/>
    </source>
</evidence>
<dbReference type="AlphaFoldDB" id="A0A2T4JM63"/>
<keyword evidence="2" id="KW-0378">Hydrolase</keyword>
<dbReference type="PRINTS" id="PR00111">
    <property type="entry name" value="ABHYDROLASE"/>
</dbReference>
<comment type="caution">
    <text evidence="2">The sequence shown here is derived from an EMBL/GenBank/DDBJ whole genome shotgun (WGS) entry which is preliminary data.</text>
</comment>
<dbReference type="Proteomes" id="UP000241899">
    <property type="component" value="Unassembled WGS sequence"/>
</dbReference>